<organism evidence="1 2">
    <name type="scientific">Forsythia ovata</name>
    <dbReference type="NCBI Taxonomy" id="205694"/>
    <lineage>
        <taxon>Eukaryota</taxon>
        <taxon>Viridiplantae</taxon>
        <taxon>Streptophyta</taxon>
        <taxon>Embryophyta</taxon>
        <taxon>Tracheophyta</taxon>
        <taxon>Spermatophyta</taxon>
        <taxon>Magnoliopsida</taxon>
        <taxon>eudicotyledons</taxon>
        <taxon>Gunneridae</taxon>
        <taxon>Pentapetalae</taxon>
        <taxon>asterids</taxon>
        <taxon>lamiids</taxon>
        <taxon>Lamiales</taxon>
        <taxon>Oleaceae</taxon>
        <taxon>Forsythieae</taxon>
        <taxon>Forsythia</taxon>
    </lineage>
</organism>
<dbReference type="AlphaFoldDB" id="A0ABD1W2C0"/>
<keyword evidence="2" id="KW-1185">Reference proteome</keyword>
<sequence length="232" mass="26724">MAGKSVEVRQAAGLLLKNNLRSAFETIPPKRIYTFLSKSLSSISRKKRQRNMGKSKIKVVNNPIESKLSELGVQSWPKLLLHMEFISVLVYYDGEWDTTRTYNDYSIVGIIVPLDCSYGKLVDIIMKELKMDTTQYAVTVQYQVISNGPLIKVCSDSSVYFYIQVKKIELELTKLPLLVDIKKVACDEVNLMFLDTSHSDPSCFRKRRRMVIRNCTNQWLDNDFNPRLPTIE</sequence>
<evidence type="ECO:0000313" key="1">
    <source>
        <dbReference type="EMBL" id="KAL2543636.1"/>
    </source>
</evidence>
<accession>A0ABD1W2C0</accession>
<gene>
    <name evidence="1" type="ORF">Fot_12869</name>
</gene>
<reference evidence="2" key="1">
    <citation type="submission" date="2024-07" db="EMBL/GenBank/DDBJ databases">
        <title>Two chromosome-level genome assemblies of Korean endemic species Abeliophyllum distichum and Forsythia ovata (Oleaceae).</title>
        <authorList>
            <person name="Jang H."/>
        </authorList>
    </citation>
    <scope>NUCLEOTIDE SEQUENCE [LARGE SCALE GENOMIC DNA]</scope>
</reference>
<dbReference type="EMBL" id="JBFOLJ010000004">
    <property type="protein sequence ID" value="KAL2543636.1"/>
    <property type="molecule type" value="Genomic_DNA"/>
</dbReference>
<comment type="caution">
    <text evidence="1">The sequence shown here is derived from an EMBL/GenBank/DDBJ whole genome shotgun (WGS) entry which is preliminary data.</text>
</comment>
<proteinExistence type="predicted"/>
<evidence type="ECO:0000313" key="2">
    <source>
        <dbReference type="Proteomes" id="UP001604277"/>
    </source>
</evidence>
<protein>
    <submittedName>
        <fullName evidence="1">Uncharacterized protein</fullName>
    </submittedName>
</protein>
<dbReference type="Proteomes" id="UP001604277">
    <property type="component" value="Unassembled WGS sequence"/>
</dbReference>
<name>A0ABD1W2C0_9LAMI</name>